<dbReference type="Proteomes" id="UP000240987">
    <property type="component" value="Unassembled WGS sequence"/>
</dbReference>
<comment type="caution">
    <text evidence="1">The sequence shown here is derived from an EMBL/GenBank/DDBJ whole genome shotgun (WGS) entry which is preliminary data.</text>
</comment>
<dbReference type="OrthoDB" id="8565179at2"/>
<dbReference type="RefSeq" id="WP_107243053.1">
    <property type="nucleotide sequence ID" value="NZ_PYMJ01000011.1"/>
</dbReference>
<sequence length="204" mass="23823">MFEQLAWQLLAGEFICQYRTPECYRYLASDDNQQRMRAWLKPINLELVSTPQGSAWYAAWIDLNDKPNEIDKVFREVVQDIKPLIHFLNLLMSANHHDVALSSGDVIRFHELLASINEQPALREELKGIAIFWKSNKDNVDGQLGVILSRMVETGLIFESNRDQKIYKASGKLEWFYELLDFYAEQHQIVELEPEFEPENGDLF</sequence>
<evidence type="ECO:0000313" key="2">
    <source>
        <dbReference type="Proteomes" id="UP000240987"/>
    </source>
</evidence>
<protein>
    <recommendedName>
        <fullName evidence="3">DUF4194 domain-containing protein</fullName>
    </recommendedName>
</protein>
<dbReference type="Pfam" id="PF21980">
    <property type="entry name" value="MksE"/>
    <property type="match status" value="1"/>
</dbReference>
<evidence type="ECO:0000313" key="1">
    <source>
        <dbReference type="EMBL" id="PSU48066.1"/>
    </source>
</evidence>
<accession>A0A2T3JGJ6</accession>
<dbReference type="EMBL" id="PYMJ01000011">
    <property type="protein sequence ID" value="PSU48066.1"/>
    <property type="molecule type" value="Genomic_DNA"/>
</dbReference>
<proteinExistence type="predicted"/>
<keyword evidence="2" id="KW-1185">Reference proteome</keyword>
<reference evidence="1 2" key="1">
    <citation type="submission" date="2018-01" db="EMBL/GenBank/DDBJ databases">
        <title>Whole genome sequencing of Histamine producing bacteria.</title>
        <authorList>
            <person name="Butler K."/>
        </authorList>
    </citation>
    <scope>NUCLEOTIDE SEQUENCE [LARGE SCALE GENOMIC DNA]</scope>
    <source>
        <strain evidence="1 2">JCM 12947</strain>
    </source>
</reference>
<dbReference type="InterPro" id="IPR053841">
    <property type="entry name" value="MksE"/>
</dbReference>
<organism evidence="1 2">
    <name type="scientific">Photobacterium frigidiphilum</name>
    <dbReference type="NCBI Taxonomy" id="264736"/>
    <lineage>
        <taxon>Bacteria</taxon>
        <taxon>Pseudomonadati</taxon>
        <taxon>Pseudomonadota</taxon>
        <taxon>Gammaproteobacteria</taxon>
        <taxon>Vibrionales</taxon>
        <taxon>Vibrionaceae</taxon>
        <taxon>Photobacterium</taxon>
    </lineage>
</organism>
<dbReference type="AlphaFoldDB" id="A0A2T3JGJ6"/>
<evidence type="ECO:0008006" key="3">
    <source>
        <dbReference type="Google" id="ProtNLM"/>
    </source>
</evidence>
<name>A0A2T3JGJ6_9GAMM</name>
<gene>
    <name evidence="1" type="ORF">C9J12_12665</name>
</gene>